<dbReference type="RefSeq" id="WP_123663010.1">
    <property type="nucleotide sequence ID" value="NZ_RARA01000024.1"/>
</dbReference>
<dbReference type="Gene3D" id="1.25.40.20">
    <property type="entry name" value="Ankyrin repeat-containing domain"/>
    <property type="match status" value="1"/>
</dbReference>
<dbReference type="SUPFAM" id="SSF48403">
    <property type="entry name" value="Ankyrin repeat"/>
    <property type="match status" value="1"/>
</dbReference>
<dbReference type="PROSITE" id="PS50297">
    <property type="entry name" value="ANK_REP_REGION"/>
    <property type="match status" value="1"/>
</dbReference>
<organism evidence="2 3">
    <name type="scientific">Candidatus Cardinium hertigii</name>
    <dbReference type="NCBI Taxonomy" id="247481"/>
    <lineage>
        <taxon>Bacteria</taxon>
        <taxon>Pseudomonadati</taxon>
        <taxon>Bacteroidota</taxon>
        <taxon>Cytophagia</taxon>
        <taxon>Cytophagales</taxon>
        <taxon>Amoebophilaceae</taxon>
        <taxon>Candidatus Cardinium</taxon>
    </lineage>
</organism>
<feature type="repeat" description="ANK" evidence="1">
    <location>
        <begin position="272"/>
        <end position="304"/>
    </location>
</feature>
<gene>
    <name evidence="2" type="ORF">EDM02_03195</name>
</gene>
<dbReference type="PROSITE" id="PS50088">
    <property type="entry name" value="ANK_REPEAT"/>
    <property type="match status" value="1"/>
</dbReference>
<sequence>MGASSSSSRENLACETSNRAIEGSKNENAIKREVKAIISLYNKMLKKPSLLNKFFENAGDFDSDNIKSAALKRYLVQGEDKGRRIPFEVIAKYCLYNSRGDEDVSDRYAIYYTLIPYFESDSLSLDSIETYFRTNASETDVNIKACVFYSAFYMLFSNSEPTKNEREKEGKKKTFRDILDFIYRQGINVDKMAIHSSNTWFMSLVAMGRECNQVGLLMLLRTYKADPFIVDSENKNALHFLLLKGHEVQRFIVDEVLKNPTTKDHINDQTKEGDTALHIACARRDIKHILALLEKGASTKIRNRNRQLPLDMLFMERVNRLEFLSNYLLIYDDDLEDVATIDDAIFDADPKEIHEQVSQFLNASKMQGK</sequence>
<dbReference type="EMBL" id="RARA01000024">
    <property type="protein sequence ID" value="ROT47413.1"/>
    <property type="molecule type" value="Genomic_DNA"/>
</dbReference>
<dbReference type="InterPro" id="IPR036770">
    <property type="entry name" value="Ankyrin_rpt-contain_sf"/>
</dbReference>
<reference evidence="2 3" key="1">
    <citation type="submission" date="2018-09" db="EMBL/GenBank/DDBJ databases">
        <title>Comparative Genomics of Wolbachia-Cardinium Dual Endosymbiosis in a Plant-Parasitic Nematode.</title>
        <authorList>
            <person name="Brown A.M.V."/>
            <person name="Wasala S.K."/>
            <person name="Howe D.K."/>
            <person name="Peetz A.B."/>
            <person name="Zasada I.A."/>
            <person name="Denver D.R."/>
        </authorList>
    </citation>
    <scope>NUCLEOTIDE SEQUENCE [LARGE SCALE GENOMIC DNA]</scope>
    <source>
        <strain evidence="2 3">Pp_1</strain>
    </source>
</reference>
<keyword evidence="1" id="KW-0040">ANK repeat</keyword>
<name>A0A3N2QC67_9BACT</name>
<dbReference type="OrthoDB" id="981824at2"/>
<comment type="caution">
    <text evidence="2">The sequence shown here is derived from an EMBL/GenBank/DDBJ whole genome shotgun (WGS) entry which is preliminary data.</text>
</comment>
<dbReference type="Proteomes" id="UP000270927">
    <property type="component" value="Unassembled WGS sequence"/>
</dbReference>
<proteinExistence type="predicted"/>
<evidence type="ECO:0000256" key="1">
    <source>
        <dbReference type="PROSITE-ProRule" id="PRU00023"/>
    </source>
</evidence>
<dbReference type="InterPro" id="IPR002110">
    <property type="entry name" value="Ankyrin_rpt"/>
</dbReference>
<protein>
    <submittedName>
        <fullName evidence="2">Ankyrin repeat domain-containing protein</fullName>
    </submittedName>
</protein>
<dbReference type="Pfam" id="PF12796">
    <property type="entry name" value="Ank_2"/>
    <property type="match status" value="1"/>
</dbReference>
<evidence type="ECO:0000313" key="2">
    <source>
        <dbReference type="EMBL" id="ROT47413.1"/>
    </source>
</evidence>
<accession>A0A3N2QC67</accession>
<evidence type="ECO:0000313" key="3">
    <source>
        <dbReference type="Proteomes" id="UP000270927"/>
    </source>
</evidence>
<dbReference type="AlphaFoldDB" id="A0A3N2QC67"/>
<keyword evidence="3" id="KW-1185">Reference proteome</keyword>